<accession>A0A6A6RMM6</accession>
<dbReference type="GO" id="GO:0016491">
    <property type="term" value="F:oxidoreductase activity"/>
    <property type="evidence" value="ECO:0007669"/>
    <property type="project" value="UniProtKB-KW"/>
</dbReference>
<sequence length="337" mass="36334">MFQSFWKQSFPPPPAFLPNQIPPGSQTNRVYIITGANQGIGLELVKLLYQTGATIYLAGRSQPRIEAAIQTIKSSTPTPSTPATLKHLHLDLNDLTSIKASAATFAAQEKRLDILWNNAGVCGPPDVPSTKQGIEGHIGVNCIAPLLFTQALLPQLREATKSAVAGSVRVIWSGSLTIEQLAPKGGRIDYSALEAGRDGTIGSQHRSSGVNDYAVSKLGNWYLCVEAAERWGGNYGIVSVVVNPGNVRTNMSAEAKKKSLIVRGVLALMLYEPGLGAHTLLYAGFTGDVGVERNNGAYVLPFGVLGENGRKDVYEGIGKGEARRFWEWCERMYGTYV</sequence>
<dbReference type="EMBL" id="MU006808">
    <property type="protein sequence ID" value="KAF2635314.1"/>
    <property type="molecule type" value="Genomic_DNA"/>
</dbReference>
<gene>
    <name evidence="4" type="ORF">P280DRAFT_473871</name>
</gene>
<dbReference type="InterPro" id="IPR002347">
    <property type="entry name" value="SDR_fam"/>
</dbReference>
<dbReference type="SUPFAM" id="SSF51735">
    <property type="entry name" value="NAD(P)-binding Rossmann-fold domains"/>
    <property type="match status" value="1"/>
</dbReference>
<evidence type="ECO:0000256" key="1">
    <source>
        <dbReference type="ARBA" id="ARBA00006484"/>
    </source>
</evidence>
<evidence type="ECO:0000313" key="5">
    <source>
        <dbReference type="Proteomes" id="UP000799753"/>
    </source>
</evidence>
<evidence type="ECO:0000256" key="2">
    <source>
        <dbReference type="ARBA" id="ARBA00022857"/>
    </source>
</evidence>
<organism evidence="4 5">
    <name type="scientific">Massarina eburnea CBS 473.64</name>
    <dbReference type="NCBI Taxonomy" id="1395130"/>
    <lineage>
        <taxon>Eukaryota</taxon>
        <taxon>Fungi</taxon>
        <taxon>Dikarya</taxon>
        <taxon>Ascomycota</taxon>
        <taxon>Pezizomycotina</taxon>
        <taxon>Dothideomycetes</taxon>
        <taxon>Pleosporomycetidae</taxon>
        <taxon>Pleosporales</taxon>
        <taxon>Massarineae</taxon>
        <taxon>Massarinaceae</taxon>
        <taxon>Massarina</taxon>
    </lineage>
</organism>
<evidence type="ECO:0000313" key="4">
    <source>
        <dbReference type="EMBL" id="KAF2635314.1"/>
    </source>
</evidence>
<dbReference type="PANTHER" id="PTHR24320">
    <property type="entry name" value="RETINOL DEHYDROGENASE"/>
    <property type="match status" value="1"/>
</dbReference>
<dbReference type="OrthoDB" id="191139at2759"/>
<dbReference type="AlphaFoldDB" id="A0A6A6RMM6"/>
<protein>
    <submittedName>
        <fullName evidence="4">NAD(P)-binding protein</fullName>
    </submittedName>
</protein>
<dbReference type="Proteomes" id="UP000799753">
    <property type="component" value="Unassembled WGS sequence"/>
</dbReference>
<keyword evidence="3" id="KW-0560">Oxidoreductase</keyword>
<dbReference type="Gene3D" id="3.40.50.720">
    <property type="entry name" value="NAD(P)-binding Rossmann-like Domain"/>
    <property type="match status" value="1"/>
</dbReference>
<keyword evidence="5" id="KW-1185">Reference proteome</keyword>
<reference evidence="4" key="1">
    <citation type="journal article" date="2020" name="Stud. Mycol.">
        <title>101 Dothideomycetes genomes: a test case for predicting lifestyles and emergence of pathogens.</title>
        <authorList>
            <person name="Haridas S."/>
            <person name="Albert R."/>
            <person name="Binder M."/>
            <person name="Bloem J."/>
            <person name="Labutti K."/>
            <person name="Salamov A."/>
            <person name="Andreopoulos B."/>
            <person name="Baker S."/>
            <person name="Barry K."/>
            <person name="Bills G."/>
            <person name="Bluhm B."/>
            <person name="Cannon C."/>
            <person name="Castanera R."/>
            <person name="Culley D."/>
            <person name="Daum C."/>
            <person name="Ezra D."/>
            <person name="Gonzalez J."/>
            <person name="Henrissat B."/>
            <person name="Kuo A."/>
            <person name="Liang C."/>
            <person name="Lipzen A."/>
            <person name="Lutzoni F."/>
            <person name="Magnuson J."/>
            <person name="Mondo S."/>
            <person name="Nolan M."/>
            <person name="Ohm R."/>
            <person name="Pangilinan J."/>
            <person name="Park H.-J."/>
            <person name="Ramirez L."/>
            <person name="Alfaro M."/>
            <person name="Sun H."/>
            <person name="Tritt A."/>
            <person name="Yoshinaga Y."/>
            <person name="Zwiers L.-H."/>
            <person name="Turgeon B."/>
            <person name="Goodwin S."/>
            <person name="Spatafora J."/>
            <person name="Crous P."/>
            <person name="Grigoriev I."/>
        </authorList>
    </citation>
    <scope>NUCLEOTIDE SEQUENCE</scope>
    <source>
        <strain evidence="4">CBS 473.64</strain>
    </source>
</reference>
<dbReference type="PANTHER" id="PTHR24320:SF236">
    <property type="entry name" value="SHORT-CHAIN DEHYDROGENASE-RELATED"/>
    <property type="match status" value="1"/>
</dbReference>
<comment type="similarity">
    <text evidence="1">Belongs to the short-chain dehydrogenases/reductases (SDR) family.</text>
</comment>
<evidence type="ECO:0000256" key="3">
    <source>
        <dbReference type="ARBA" id="ARBA00023002"/>
    </source>
</evidence>
<dbReference type="Pfam" id="PF00106">
    <property type="entry name" value="adh_short"/>
    <property type="match status" value="1"/>
</dbReference>
<proteinExistence type="inferred from homology"/>
<name>A0A6A6RMM6_9PLEO</name>
<dbReference type="PRINTS" id="PR00081">
    <property type="entry name" value="GDHRDH"/>
</dbReference>
<keyword evidence="2" id="KW-0521">NADP</keyword>
<dbReference type="InterPro" id="IPR036291">
    <property type="entry name" value="NAD(P)-bd_dom_sf"/>
</dbReference>